<dbReference type="KEGG" id="cyc:PCC7424_5803"/>
<dbReference type="AlphaFoldDB" id="B7KM42"/>
<protein>
    <submittedName>
        <fullName evidence="1">Uncharacterized protein</fullName>
    </submittedName>
</protein>
<reference evidence="2" key="1">
    <citation type="journal article" date="2011" name="MBio">
        <title>Novel metabolic attributes of the genus Cyanothece, comprising a group of unicellular nitrogen-fixing Cyanobacteria.</title>
        <authorList>
            <person name="Bandyopadhyay A."/>
            <person name="Elvitigala T."/>
            <person name="Welsh E."/>
            <person name="Stockel J."/>
            <person name="Liberton M."/>
            <person name="Min H."/>
            <person name="Sherman L.A."/>
            <person name="Pakrasi H.B."/>
        </authorList>
    </citation>
    <scope>NUCLEOTIDE SEQUENCE [LARGE SCALE GENOMIC DNA]</scope>
    <source>
        <strain evidence="2">PCC 7424</strain>
        <plasmid evidence="2">pP742401</plasmid>
    </source>
</reference>
<sequence length="80" mass="8905">MSESNNLPVIEIIFVTGISTEDIEVESLPVLNVFYDEQQQQYLITDGCEIIKNALANCFQTLNQQSALSLMLAVNLKIKG</sequence>
<organism evidence="1 2">
    <name type="scientific">Gloeothece citriformis (strain PCC 7424)</name>
    <name type="common">Cyanothece sp. (strain PCC 7424)</name>
    <dbReference type="NCBI Taxonomy" id="65393"/>
    <lineage>
        <taxon>Bacteria</taxon>
        <taxon>Bacillati</taxon>
        <taxon>Cyanobacteriota</taxon>
        <taxon>Cyanophyceae</taxon>
        <taxon>Oscillatoriophycideae</taxon>
        <taxon>Chroococcales</taxon>
        <taxon>Aphanothecaceae</taxon>
        <taxon>Gloeothece</taxon>
        <taxon>Gloeothece citriformis</taxon>
    </lineage>
</organism>
<keyword evidence="2" id="KW-1185">Reference proteome</keyword>
<evidence type="ECO:0000313" key="1">
    <source>
        <dbReference type="EMBL" id="ACK73864.1"/>
    </source>
</evidence>
<gene>
    <name evidence="1" type="ordered locus">PCC7424_5803</name>
</gene>
<dbReference type="Proteomes" id="UP000002384">
    <property type="component" value="Plasmid pP742401"/>
</dbReference>
<name>B7KM42_GLOC7</name>
<proteinExistence type="predicted"/>
<dbReference type="EMBL" id="CP001292">
    <property type="protein sequence ID" value="ACK73864.1"/>
    <property type="molecule type" value="Genomic_DNA"/>
</dbReference>
<dbReference type="HOGENOM" id="CLU_2583872_0_0_3"/>
<evidence type="ECO:0000313" key="2">
    <source>
        <dbReference type="Proteomes" id="UP000002384"/>
    </source>
</evidence>
<dbReference type="RefSeq" id="WP_012599764.1">
    <property type="nucleotide sequence ID" value="NC_011738.1"/>
</dbReference>
<accession>B7KM42</accession>
<geneLocation type="plasmid" evidence="1 2">
    <name>pP742401</name>
</geneLocation>
<keyword evidence="1" id="KW-0614">Plasmid</keyword>